<sequence>MLQQTIQLVTILFLMSMVSERVADFLKHYLCGSPVFRIGDTITKYPEDDSKEKARTYRILKINVWCGIITATILKADLLGMLYNMTEPGKTLGWTNLDAYVKPEEATWLFNYNYLLLALGIAFTGCFISFGSKFWHDLLDLLYEIKNTKRVLADPETYRVDNMKSLQTIFKTYQSDFIKIAFTEARSKLMMLETVKAVGIRRNDAGYYFEVTVSGTSEYIEPFYQYLLDDGTPQNIPIKISVLNVAEKIRAYSINLSEKIFDLSQPADYGTLGVLVKPLDDTSKKRFILTCCHNLFDNLNALPYSNTNKLKVGSMENSLPVGIGYVSTAKIDHEIDAALIELDESSVKIINTIPKLGPPKKARKLVESDYKTARVFVYGATTGPEIKNAVEGVVTSICEDVKIWYGNNEFTIVNTIMVQGKKRQFSQPGDSGACVLDDQNNVVGLIVGGRSTASYILPIETLLLKLKVQLA</sequence>
<evidence type="ECO:0000313" key="3">
    <source>
        <dbReference type="Proteomes" id="UP000712080"/>
    </source>
</evidence>
<reference evidence="2" key="1">
    <citation type="submission" date="2020-02" db="EMBL/GenBank/DDBJ databases">
        <title>Flavobacterium sp. genome.</title>
        <authorList>
            <person name="Jung H.S."/>
            <person name="Baek J.H."/>
            <person name="Jeon C.O."/>
        </authorList>
    </citation>
    <scope>NUCLEOTIDE SEQUENCE</scope>
    <source>
        <strain evidence="2">SE-s28</strain>
    </source>
</reference>
<dbReference type="Proteomes" id="UP000712080">
    <property type="component" value="Unassembled WGS sequence"/>
</dbReference>
<dbReference type="AlphaFoldDB" id="A0A972FJ12"/>
<gene>
    <name evidence="2" type="ORF">G6047_00855</name>
</gene>
<accession>A0A972FJ12</accession>
<keyword evidence="1" id="KW-0472">Membrane</keyword>
<feature type="transmembrane region" description="Helical" evidence="1">
    <location>
        <begin position="112"/>
        <end position="130"/>
    </location>
</feature>
<evidence type="ECO:0000313" key="2">
    <source>
        <dbReference type="EMBL" id="NMH26567.1"/>
    </source>
</evidence>
<dbReference type="InterPro" id="IPR009003">
    <property type="entry name" value="Peptidase_S1_PA"/>
</dbReference>
<dbReference type="Pfam" id="PF13365">
    <property type="entry name" value="Trypsin_2"/>
    <property type="match status" value="1"/>
</dbReference>
<protein>
    <submittedName>
        <fullName evidence="2">Trypsin-like peptidase domain-containing protein</fullName>
    </submittedName>
</protein>
<dbReference type="RefSeq" id="WP_169525496.1">
    <property type="nucleotide sequence ID" value="NZ_JAAMPU010000092.1"/>
</dbReference>
<organism evidence="2 3">
    <name type="scientific">Flavobacterium silvaticum</name>
    <dbReference type="NCBI Taxonomy" id="1852020"/>
    <lineage>
        <taxon>Bacteria</taxon>
        <taxon>Pseudomonadati</taxon>
        <taxon>Bacteroidota</taxon>
        <taxon>Flavobacteriia</taxon>
        <taxon>Flavobacteriales</taxon>
        <taxon>Flavobacteriaceae</taxon>
        <taxon>Flavobacterium</taxon>
    </lineage>
</organism>
<comment type="caution">
    <text evidence="2">The sequence shown here is derived from an EMBL/GenBank/DDBJ whole genome shotgun (WGS) entry which is preliminary data.</text>
</comment>
<keyword evidence="1" id="KW-1133">Transmembrane helix</keyword>
<dbReference type="SUPFAM" id="SSF50494">
    <property type="entry name" value="Trypsin-like serine proteases"/>
    <property type="match status" value="1"/>
</dbReference>
<keyword evidence="1" id="KW-0812">Transmembrane</keyword>
<keyword evidence="3" id="KW-1185">Reference proteome</keyword>
<evidence type="ECO:0000256" key="1">
    <source>
        <dbReference type="SAM" id="Phobius"/>
    </source>
</evidence>
<name>A0A972FJ12_9FLAO</name>
<dbReference type="EMBL" id="JAAMPU010000092">
    <property type="protein sequence ID" value="NMH26567.1"/>
    <property type="molecule type" value="Genomic_DNA"/>
</dbReference>
<proteinExistence type="predicted"/>